<dbReference type="InParanoid" id="G4YI78"/>
<dbReference type="GeneID" id="20640952"/>
<accession>G4YI78</accession>
<reference evidence="2 3" key="1">
    <citation type="journal article" date="2006" name="Science">
        <title>Phytophthora genome sequences uncover evolutionary origins and mechanisms of pathogenesis.</title>
        <authorList>
            <person name="Tyler B.M."/>
            <person name="Tripathy S."/>
            <person name="Zhang X."/>
            <person name="Dehal P."/>
            <person name="Jiang R.H."/>
            <person name="Aerts A."/>
            <person name="Arredondo F.D."/>
            <person name="Baxter L."/>
            <person name="Bensasson D."/>
            <person name="Beynon J.L."/>
            <person name="Chapman J."/>
            <person name="Damasceno C.M."/>
            <person name="Dorrance A.E."/>
            <person name="Dou D."/>
            <person name="Dickerman A.W."/>
            <person name="Dubchak I.L."/>
            <person name="Garbelotto M."/>
            <person name="Gijzen M."/>
            <person name="Gordon S.G."/>
            <person name="Govers F."/>
            <person name="Grunwald N.J."/>
            <person name="Huang W."/>
            <person name="Ivors K.L."/>
            <person name="Jones R.W."/>
            <person name="Kamoun S."/>
            <person name="Krampis K."/>
            <person name="Lamour K.H."/>
            <person name="Lee M.K."/>
            <person name="McDonald W.H."/>
            <person name="Medina M."/>
            <person name="Meijer H.J."/>
            <person name="Nordberg E.K."/>
            <person name="Maclean D.J."/>
            <person name="Ospina-Giraldo M.D."/>
            <person name="Morris P.F."/>
            <person name="Phuntumart V."/>
            <person name="Putnam N.H."/>
            <person name="Rash S."/>
            <person name="Rose J.K."/>
            <person name="Sakihama Y."/>
            <person name="Salamov A.A."/>
            <person name="Savidor A."/>
            <person name="Scheuring C.F."/>
            <person name="Smith B.M."/>
            <person name="Sobral B.W."/>
            <person name="Terry A."/>
            <person name="Torto-Alalibo T.A."/>
            <person name="Win J."/>
            <person name="Xu Z."/>
            <person name="Zhang H."/>
            <person name="Grigoriev I.V."/>
            <person name="Rokhsar D.S."/>
            <person name="Boore J.L."/>
        </authorList>
    </citation>
    <scope>NUCLEOTIDE SEQUENCE [LARGE SCALE GENOMIC DNA]</scope>
    <source>
        <strain evidence="2 3">P6497</strain>
    </source>
</reference>
<evidence type="ECO:0000313" key="2">
    <source>
        <dbReference type="EMBL" id="EGZ27089.1"/>
    </source>
</evidence>
<feature type="compositionally biased region" description="Polar residues" evidence="1">
    <location>
        <begin position="135"/>
        <end position="145"/>
    </location>
</feature>
<organism evidence="2 3">
    <name type="scientific">Phytophthora sojae (strain P6497)</name>
    <name type="common">Soybean stem and root rot agent</name>
    <name type="synonym">Phytophthora megasperma f. sp. glycines</name>
    <dbReference type="NCBI Taxonomy" id="1094619"/>
    <lineage>
        <taxon>Eukaryota</taxon>
        <taxon>Sar</taxon>
        <taxon>Stramenopiles</taxon>
        <taxon>Oomycota</taxon>
        <taxon>Peronosporomycetes</taxon>
        <taxon>Peronosporales</taxon>
        <taxon>Peronosporaceae</taxon>
        <taxon>Phytophthora</taxon>
    </lineage>
</organism>
<evidence type="ECO:0000313" key="3">
    <source>
        <dbReference type="Proteomes" id="UP000002640"/>
    </source>
</evidence>
<evidence type="ECO:0000256" key="1">
    <source>
        <dbReference type="SAM" id="MobiDB-lite"/>
    </source>
</evidence>
<gene>
    <name evidence="2" type="ORF">PHYSODRAFT_293165</name>
</gene>
<dbReference type="EMBL" id="JH159151">
    <property type="protein sequence ID" value="EGZ27089.1"/>
    <property type="molecule type" value="Genomic_DNA"/>
</dbReference>
<protein>
    <submittedName>
        <fullName evidence="2">Uncharacterized protein</fullName>
    </submittedName>
</protein>
<keyword evidence="3" id="KW-1185">Reference proteome</keyword>
<feature type="compositionally biased region" description="Low complexity" evidence="1">
    <location>
        <begin position="147"/>
        <end position="156"/>
    </location>
</feature>
<feature type="compositionally biased region" description="Basic and acidic residues" evidence="1">
    <location>
        <begin position="114"/>
        <end position="131"/>
    </location>
</feature>
<dbReference type="Proteomes" id="UP000002640">
    <property type="component" value="Unassembled WGS sequence"/>
</dbReference>
<dbReference type="AlphaFoldDB" id="G4YI78"/>
<proteinExistence type="predicted"/>
<sequence length="273" mass="29791">MLKTSPPVLDSRMVIMTDKTINDDKVTPDEEVLMKKLFAMVRKSSLKNKRQVFVVVFNFVAAMCDGIEPKSAEFLHRRWGSAKRSKNRVKKAQGDGDDEETASARSSPDLQADQDTRSLDDRLCAPTERRARVSGSLTSIPSEPQQPAAALTSSTSTPAASNYSLTCEQGELIGAEQVNDAVINTPVAITLSAAAVTYQLAQWDLDTEAQLRLIAVSLGKGCKGKWKIIRSEYFKRYPGSKLGQNAVRMRLRDRQVAAKTVPAAPTSIASSDG</sequence>
<dbReference type="KEGG" id="psoj:PHYSODRAFT_293165"/>
<name>G4YI78_PHYSP</name>
<feature type="region of interest" description="Disordered" evidence="1">
    <location>
        <begin position="83"/>
        <end position="156"/>
    </location>
</feature>
<dbReference type="RefSeq" id="XP_009514364.1">
    <property type="nucleotide sequence ID" value="XM_009516069.1"/>
</dbReference>